<organism evidence="1 2">
    <name type="scientific">Amycolatopsis albispora</name>
    <dbReference type="NCBI Taxonomy" id="1804986"/>
    <lineage>
        <taxon>Bacteria</taxon>
        <taxon>Bacillati</taxon>
        <taxon>Actinomycetota</taxon>
        <taxon>Actinomycetes</taxon>
        <taxon>Pseudonocardiales</taxon>
        <taxon>Pseudonocardiaceae</taxon>
        <taxon>Amycolatopsis</taxon>
    </lineage>
</organism>
<accession>A0A344LCL0</accession>
<keyword evidence="2" id="KW-1185">Reference proteome</keyword>
<evidence type="ECO:0000313" key="2">
    <source>
        <dbReference type="Proteomes" id="UP000250434"/>
    </source>
</evidence>
<dbReference type="Proteomes" id="UP000250434">
    <property type="component" value="Chromosome"/>
</dbReference>
<dbReference type="OrthoDB" id="3556805at2"/>
<name>A0A344LCL0_9PSEU</name>
<dbReference type="AlphaFoldDB" id="A0A344LCL0"/>
<dbReference type="KEGG" id="aab:A4R43_27605"/>
<reference evidence="1 2" key="1">
    <citation type="submission" date="2016-04" db="EMBL/GenBank/DDBJ databases">
        <title>Complete genome sequence and analysis of deep-sea sediment isolate, Amycolatopsis sp. WP1.</title>
        <authorList>
            <person name="Wang H."/>
            <person name="Chen S."/>
            <person name="Wu Q."/>
        </authorList>
    </citation>
    <scope>NUCLEOTIDE SEQUENCE [LARGE SCALE GENOMIC DNA]</scope>
    <source>
        <strain evidence="1 2">WP1</strain>
    </source>
</reference>
<dbReference type="RefSeq" id="WP_113695019.1">
    <property type="nucleotide sequence ID" value="NZ_CP015163.1"/>
</dbReference>
<gene>
    <name evidence="1" type="ORF">A4R43_27605</name>
</gene>
<evidence type="ECO:0000313" key="1">
    <source>
        <dbReference type="EMBL" id="AXB45784.1"/>
    </source>
</evidence>
<sequence length="81" mass="8656">MSVSELHERLTAVRAAAADAVAHLDRAGELLAEARRAIVDPQAQADPWIPPQLTQAAEQLDTHKSRIAGADEALGTYLAML</sequence>
<dbReference type="EMBL" id="CP015163">
    <property type="protein sequence ID" value="AXB45784.1"/>
    <property type="molecule type" value="Genomic_DNA"/>
</dbReference>
<proteinExistence type="predicted"/>
<protein>
    <submittedName>
        <fullName evidence="1">Uncharacterized protein</fullName>
    </submittedName>
</protein>